<feature type="transmembrane region" description="Helical" evidence="1">
    <location>
        <begin position="244"/>
        <end position="265"/>
    </location>
</feature>
<dbReference type="OrthoDB" id="3172518at2"/>
<proteinExistence type="predicted"/>
<dbReference type="Pfam" id="PF04976">
    <property type="entry name" value="DmsC"/>
    <property type="match status" value="1"/>
</dbReference>
<reference evidence="2 3" key="1">
    <citation type="submission" date="2018-06" db="EMBL/GenBank/DDBJ databases">
        <authorList>
            <consortium name="Pathogen Informatics"/>
            <person name="Doyle S."/>
        </authorList>
    </citation>
    <scope>NUCLEOTIDE SEQUENCE [LARGE SCALE GENOMIC DNA]</scope>
    <source>
        <strain evidence="2 3">NCTC11470</strain>
    </source>
</reference>
<keyword evidence="1" id="KW-1133">Transmembrane helix</keyword>
<dbReference type="RefSeq" id="WP_004706862.1">
    <property type="nucleotide sequence ID" value="NZ_CABHYA010000079.1"/>
</dbReference>
<dbReference type="EMBL" id="UHJA01000001">
    <property type="protein sequence ID" value="SUP76925.1"/>
    <property type="molecule type" value="Genomic_DNA"/>
</dbReference>
<feature type="transmembrane region" description="Helical" evidence="1">
    <location>
        <begin position="48"/>
        <end position="69"/>
    </location>
</feature>
<dbReference type="Proteomes" id="UP000254835">
    <property type="component" value="Unassembled WGS sequence"/>
</dbReference>
<sequence length="272" mass="29078">MDQYELPLVFFTVLSQWGIGGVLALTLYRLSTVQSDKAGLSLQQFKTLALALWLIEVLGSSLSLAHLGSPAGAYRAILGINHSWLSREAVAFVLLNGCMLLWLLTCWRRPQQTALISVLGLLSVVVGTGAILASAQIYSQMVGHSLWHAPFTQLAFLGTPVLLGFTTLGIVLNVCGLVVPRIIRYGILLGILLVIGALIGRYQIAEASAAGLLLWWQLCAGILVSAALFTLLRSGTRFSPAVGLLAGIAVVSGELVGRMLFYSSVMGQLPLF</sequence>
<dbReference type="PANTHER" id="PTHR38095:SF2">
    <property type="entry name" value="ANAEROBIC DIMETHYL SULFOXIDE REDUCTASE CHAIN C"/>
    <property type="match status" value="1"/>
</dbReference>
<dbReference type="GO" id="GO:0009389">
    <property type="term" value="F:dimethyl sulfoxide reductase activity"/>
    <property type="evidence" value="ECO:0007669"/>
    <property type="project" value="TreeGrafter"/>
</dbReference>
<evidence type="ECO:0000313" key="2">
    <source>
        <dbReference type="EMBL" id="SUP76925.1"/>
    </source>
</evidence>
<feature type="transmembrane region" description="Helical" evidence="1">
    <location>
        <begin position="154"/>
        <end position="175"/>
    </location>
</feature>
<dbReference type="GeneID" id="57905990"/>
<feature type="transmembrane region" description="Helical" evidence="1">
    <location>
        <begin position="214"/>
        <end position="232"/>
    </location>
</feature>
<dbReference type="GO" id="GO:0009390">
    <property type="term" value="C:dimethyl sulfoxide reductase complex"/>
    <property type="evidence" value="ECO:0007669"/>
    <property type="project" value="TreeGrafter"/>
</dbReference>
<feature type="transmembrane region" description="Helical" evidence="1">
    <location>
        <begin position="6"/>
        <end position="28"/>
    </location>
</feature>
<keyword evidence="1" id="KW-0472">Membrane</keyword>
<dbReference type="AlphaFoldDB" id="A0A380PTH9"/>
<protein>
    <submittedName>
        <fullName evidence="2">DMSO reductase anchor subunit (DmsC)</fullName>
    </submittedName>
</protein>
<feature type="transmembrane region" description="Helical" evidence="1">
    <location>
        <begin position="89"/>
        <end position="107"/>
    </location>
</feature>
<feature type="transmembrane region" description="Helical" evidence="1">
    <location>
        <begin position="182"/>
        <end position="202"/>
    </location>
</feature>
<dbReference type="PANTHER" id="PTHR38095">
    <property type="entry name" value="ANAEROBIC DIMETHYL SULFOXIDE REDUCTASE CHAIN YNFH"/>
    <property type="match status" value="1"/>
</dbReference>
<name>A0A380PTH9_YERFR</name>
<dbReference type="GO" id="GO:0019645">
    <property type="term" value="P:anaerobic electron transport chain"/>
    <property type="evidence" value="ECO:0007669"/>
    <property type="project" value="InterPro"/>
</dbReference>
<keyword evidence="1" id="KW-0812">Transmembrane</keyword>
<feature type="transmembrane region" description="Helical" evidence="1">
    <location>
        <begin position="114"/>
        <end position="134"/>
    </location>
</feature>
<dbReference type="InterPro" id="IPR007059">
    <property type="entry name" value="DmsC"/>
</dbReference>
<accession>A0A380PTH9</accession>
<evidence type="ECO:0000313" key="3">
    <source>
        <dbReference type="Proteomes" id="UP000254835"/>
    </source>
</evidence>
<dbReference type="GO" id="GO:0005886">
    <property type="term" value="C:plasma membrane"/>
    <property type="evidence" value="ECO:0007669"/>
    <property type="project" value="TreeGrafter"/>
</dbReference>
<gene>
    <name evidence="2" type="ORF">NCTC11470_01983</name>
</gene>
<evidence type="ECO:0000256" key="1">
    <source>
        <dbReference type="SAM" id="Phobius"/>
    </source>
</evidence>
<organism evidence="2 3">
    <name type="scientific">Yersinia frederiksenii</name>
    <dbReference type="NCBI Taxonomy" id="29484"/>
    <lineage>
        <taxon>Bacteria</taxon>
        <taxon>Pseudomonadati</taxon>
        <taxon>Pseudomonadota</taxon>
        <taxon>Gammaproteobacteria</taxon>
        <taxon>Enterobacterales</taxon>
        <taxon>Yersiniaceae</taxon>
        <taxon>Yersinia</taxon>
    </lineage>
</organism>